<protein>
    <recommendedName>
        <fullName evidence="7">Major facilitator superfamily (MFS) profile domain-containing protein</fullName>
    </recommendedName>
</protein>
<evidence type="ECO:0000256" key="3">
    <source>
        <dbReference type="ARBA" id="ARBA00022692"/>
    </source>
</evidence>
<comment type="caution">
    <text evidence="8">The sequence shown here is derived from an EMBL/GenBank/DDBJ whole genome shotgun (WGS) entry which is preliminary data.</text>
</comment>
<feature type="transmembrane region" description="Helical" evidence="6">
    <location>
        <begin position="212"/>
        <end position="232"/>
    </location>
</feature>
<evidence type="ECO:0000256" key="5">
    <source>
        <dbReference type="ARBA" id="ARBA00023136"/>
    </source>
</evidence>
<dbReference type="SUPFAM" id="SSF103473">
    <property type="entry name" value="MFS general substrate transporter"/>
    <property type="match status" value="1"/>
</dbReference>
<keyword evidence="5 6" id="KW-0472">Membrane</keyword>
<sequence length="524" mass="56804">MGLSVQIAPFLSAQPALEMADVDNVDLNDGEMEKRVIRKQDMHLLPWMCITYLLCYLNRISLGNARTLNDTQPEDNILKQLDLSGSRYSIVIAVFFVPYVIFEFPGTLLMKHFSPSKWIARIVISIGLVAMSTSAVSSFSTLLLARFFSGAAEAGFSSAVMMHLCFWYKPEERATRMAIFASSVALACAFGGLIASGISFLNGFGGLSGWQWLFILEGTPGVLVGLAAWFLLPDYPQTASWLTPEERTFAVQRLGPCAPTMGDTTWDRETVKRTLIDPVFWLYSIQYFLMTNALNAFGYFAPSIVANLGFSGSAGQLMTVPPNLFALLVVVGACVHSDRTQERSRHIVFALVFVATGYLVLASVENWAVRYAAVCIIACTNAAVLPFIAHRTATVKGSTATAVATGGMVAISNCAGISAPFLFPAWSAPMYSMGNWTIFAFLAVSISTSLYAWYLLGSHSGYRPTISAHCVGESGEDLNAEGNMRQRIESLGSGKSSMSDQVLGISTLGSEAEKTHVNTAEKAL</sequence>
<feature type="transmembrane region" description="Helical" evidence="6">
    <location>
        <begin position="280"/>
        <end position="301"/>
    </location>
</feature>
<evidence type="ECO:0000256" key="1">
    <source>
        <dbReference type="ARBA" id="ARBA00004141"/>
    </source>
</evidence>
<evidence type="ECO:0000313" key="9">
    <source>
        <dbReference type="Proteomes" id="UP000288725"/>
    </source>
</evidence>
<dbReference type="EMBL" id="RSDZ01000114">
    <property type="protein sequence ID" value="RXG43151.1"/>
    <property type="molecule type" value="Genomic_DNA"/>
</dbReference>
<keyword evidence="3 6" id="KW-0812">Transmembrane</keyword>
<feature type="transmembrane region" description="Helical" evidence="6">
    <location>
        <begin position="143"/>
        <end position="166"/>
    </location>
</feature>
<reference evidence="8 9" key="1">
    <citation type="submission" date="2018-12" db="EMBL/GenBank/DDBJ databases">
        <title>Genome of Verticillium dahliae isolate Getta Getta.</title>
        <authorList>
            <person name="Gardiner D.M."/>
        </authorList>
    </citation>
    <scope>NUCLEOTIDE SEQUENCE [LARGE SCALE GENOMIC DNA]</scope>
    <source>
        <strain evidence="8 9">Getta Getta</strain>
    </source>
</reference>
<dbReference type="InterPro" id="IPR020846">
    <property type="entry name" value="MFS_dom"/>
</dbReference>
<dbReference type="PROSITE" id="PS50850">
    <property type="entry name" value="MFS"/>
    <property type="match status" value="1"/>
</dbReference>
<proteinExistence type="predicted"/>
<feature type="transmembrane region" description="Helical" evidence="6">
    <location>
        <begin position="370"/>
        <end position="389"/>
    </location>
</feature>
<name>A0A444RPJ9_VERDA</name>
<feature type="transmembrane region" description="Helical" evidence="6">
    <location>
        <begin position="435"/>
        <end position="456"/>
    </location>
</feature>
<feature type="transmembrane region" description="Helical" evidence="6">
    <location>
        <begin position="401"/>
        <end position="423"/>
    </location>
</feature>
<dbReference type="InterPro" id="IPR011701">
    <property type="entry name" value="MFS"/>
</dbReference>
<dbReference type="PANTHER" id="PTHR43791:SF49">
    <property type="entry name" value="TRANSPORTER, PUTATIVE (AFU_ORTHOLOGUE AFUA_4G04250)-RELATED"/>
    <property type="match status" value="1"/>
</dbReference>
<dbReference type="GO" id="GO:0016020">
    <property type="term" value="C:membrane"/>
    <property type="evidence" value="ECO:0007669"/>
    <property type="project" value="UniProtKB-SubCell"/>
</dbReference>
<feature type="transmembrane region" description="Helical" evidence="6">
    <location>
        <begin position="313"/>
        <end position="335"/>
    </location>
</feature>
<feature type="transmembrane region" description="Helical" evidence="6">
    <location>
        <begin position="118"/>
        <end position="137"/>
    </location>
</feature>
<dbReference type="Proteomes" id="UP000288725">
    <property type="component" value="Chromosome 4"/>
</dbReference>
<dbReference type="FunFam" id="1.20.1250.20:FF:000018">
    <property type="entry name" value="MFS transporter permease"/>
    <property type="match status" value="1"/>
</dbReference>
<feature type="transmembrane region" description="Helical" evidence="6">
    <location>
        <begin position="178"/>
        <end position="200"/>
    </location>
</feature>
<evidence type="ECO:0000256" key="6">
    <source>
        <dbReference type="SAM" id="Phobius"/>
    </source>
</evidence>
<feature type="transmembrane region" description="Helical" evidence="6">
    <location>
        <begin position="88"/>
        <end position="106"/>
    </location>
</feature>
<keyword evidence="4 6" id="KW-1133">Transmembrane helix</keyword>
<dbReference type="GO" id="GO:0022857">
    <property type="term" value="F:transmembrane transporter activity"/>
    <property type="evidence" value="ECO:0007669"/>
    <property type="project" value="InterPro"/>
</dbReference>
<keyword evidence="2" id="KW-0813">Transport</keyword>
<evidence type="ECO:0000259" key="7">
    <source>
        <dbReference type="PROSITE" id="PS50850"/>
    </source>
</evidence>
<feature type="domain" description="Major facilitator superfamily (MFS) profile" evidence="7">
    <location>
        <begin position="44"/>
        <end position="460"/>
    </location>
</feature>
<organism evidence="8 9">
    <name type="scientific">Verticillium dahliae</name>
    <name type="common">Verticillium wilt</name>
    <dbReference type="NCBI Taxonomy" id="27337"/>
    <lineage>
        <taxon>Eukaryota</taxon>
        <taxon>Fungi</taxon>
        <taxon>Dikarya</taxon>
        <taxon>Ascomycota</taxon>
        <taxon>Pezizomycotina</taxon>
        <taxon>Sordariomycetes</taxon>
        <taxon>Hypocreomycetidae</taxon>
        <taxon>Glomerellales</taxon>
        <taxon>Plectosphaerellaceae</taxon>
        <taxon>Verticillium</taxon>
    </lineage>
</organism>
<evidence type="ECO:0000313" key="8">
    <source>
        <dbReference type="EMBL" id="RXG43151.1"/>
    </source>
</evidence>
<dbReference type="PANTHER" id="PTHR43791">
    <property type="entry name" value="PERMEASE-RELATED"/>
    <property type="match status" value="1"/>
</dbReference>
<dbReference type="InterPro" id="IPR036259">
    <property type="entry name" value="MFS_trans_sf"/>
</dbReference>
<evidence type="ECO:0000256" key="4">
    <source>
        <dbReference type="ARBA" id="ARBA00022989"/>
    </source>
</evidence>
<accession>A0A444RPJ9</accession>
<dbReference type="AlphaFoldDB" id="A0A444RPJ9"/>
<feature type="transmembrane region" description="Helical" evidence="6">
    <location>
        <begin position="347"/>
        <end position="364"/>
    </location>
</feature>
<comment type="subcellular location">
    <subcellularLocation>
        <location evidence="1">Membrane</location>
        <topology evidence="1">Multi-pass membrane protein</topology>
    </subcellularLocation>
</comment>
<feature type="transmembrane region" description="Helical" evidence="6">
    <location>
        <begin position="44"/>
        <end position="62"/>
    </location>
</feature>
<gene>
    <name evidence="8" type="ORF">VDGE_10291</name>
</gene>
<dbReference type="Gene3D" id="1.20.1250.20">
    <property type="entry name" value="MFS general substrate transporter like domains"/>
    <property type="match status" value="2"/>
</dbReference>
<evidence type="ECO:0000256" key="2">
    <source>
        <dbReference type="ARBA" id="ARBA00022448"/>
    </source>
</evidence>
<dbReference type="Pfam" id="PF07690">
    <property type="entry name" value="MFS_1"/>
    <property type="match status" value="1"/>
</dbReference>